<dbReference type="OrthoDB" id="5405663at2759"/>
<dbReference type="VEuPathDB" id="FungiDB:TSTA_077210"/>
<dbReference type="EMBL" id="EQ962652">
    <property type="protein sequence ID" value="EED24354.1"/>
    <property type="molecule type" value="Genomic_DNA"/>
</dbReference>
<dbReference type="InParanoid" id="B8LVY8"/>
<evidence type="ECO:0000313" key="2">
    <source>
        <dbReference type="Proteomes" id="UP000001745"/>
    </source>
</evidence>
<protein>
    <submittedName>
        <fullName evidence="1">Uncharacterized protein</fullName>
    </submittedName>
</protein>
<evidence type="ECO:0000313" key="1">
    <source>
        <dbReference type="EMBL" id="EED24354.1"/>
    </source>
</evidence>
<dbReference type="RefSeq" id="XP_002341741.1">
    <property type="nucleotide sequence ID" value="XM_002341700.1"/>
</dbReference>
<keyword evidence="2" id="KW-1185">Reference proteome</keyword>
<organism evidence="1 2">
    <name type="scientific">Talaromyces stipitatus (strain ATCC 10500 / CBS 375.48 / QM 6759 / NRRL 1006)</name>
    <name type="common">Penicillium stipitatum</name>
    <dbReference type="NCBI Taxonomy" id="441959"/>
    <lineage>
        <taxon>Eukaryota</taxon>
        <taxon>Fungi</taxon>
        <taxon>Dikarya</taxon>
        <taxon>Ascomycota</taxon>
        <taxon>Pezizomycotina</taxon>
        <taxon>Eurotiomycetes</taxon>
        <taxon>Eurotiomycetidae</taxon>
        <taxon>Eurotiales</taxon>
        <taxon>Trichocomaceae</taxon>
        <taxon>Talaromyces</taxon>
        <taxon>Talaromyces sect. Talaromyces</taxon>
    </lineage>
</organism>
<dbReference type="AlphaFoldDB" id="B8LVY8"/>
<reference evidence="2" key="1">
    <citation type="journal article" date="2015" name="Genome Announc.">
        <title>Genome sequence of the AIDS-associated pathogen Penicillium marneffei (ATCC18224) and its near taxonomic relative Talaromyces stipitatus (ATCC10500).</title>
        <authorList>
            <person name="Nierman W.C."/>
            <person name="Fedorova-Abrams N.D."/>
            <person name="Andrianopoulos A."/>
        </authorList>
    </citation>
    <scope>NUCLEOTIDE SEQUENCE [LARGE SCALE GENOMIC DNA]</scope>
    <source>
        <strain evidence="2">ATCC 10500 / CBS 375.48 / QM 6759 / NRRL 1006</strain>
    </source>
</reference>
<dbReference type="GeneID" id="8101028"/>
<dbReference type="STRING" id="441959.B8LVY8"/>
<name>B8LVY8_TALSN</name>
<proteinExistence type="predicted"/>
<gene>
    <name evidence="1" type="ORF">TSTA_077210</name>
</gene>
<dbReference type="Proteomes" id="UP000001745">
    <property type="component" value="Unassembled WGS sequence"/>
</dbReference>
<dbReference type="HOGENOM" id="CLU_1367052_0_0_1"/>
<sequence length="200" mass="22050">MPLETLTDVAKPTLTNSQINAVQGLSRASRKRRRGPETRFCQGCNQQCDVDSFMLSRHNGRSTTPYCDCHITILVPAIAANITNKGTTIPAANNKNAAPNQPIVLANQLPCIPAGFISQYKWRRQLFFGFAPRFGTCCRKGKVLLPAIRPPPDDLKELYTSTTGPAIAFQDNICYYNSALAFTSINYQADNHITGGIRPF</sequence>
<accession>B8LVY8</accession>